<dbReference type="EMBL" id="JABDJR010000675">
    <property type="protein sequence ID" value="NNF08419.1"/>
    <property type="molecule type" value="Genomic_DNA"/>
</dbReference>
<protein>
    <submittedName>
        <fullName evidence="9">MMPL family transporter</fullName>
    </submittedName>
</protein>
<dbReference type="AlphaFoldDB" id="A0A7Y2H3S3"/>
<evidence type="ECO:0000256" key="8">
    <source>
        <dbReference type="SAM" id="Phobius"/>
    </source>
</evidence>
<feature type="transmembrane region" description="Helical" evidence="8">
    <location>
        <begin position="431"/>
        <end position="451"/>
    </location>
</feature>
<dbReference type="Pfam" id="PF00873">
    <property type="entry name" value="ACR_tran"/>
    <property type="match status" value="1"/>
</dbReference>
<dbReference type="SUPFAM" id="SSF82693">
    <property type="entry name" value="Multidrug efflux transporter AcrB pore domain, PN1, PN2, PC1 and PC2 subdomains"/>
    <property type="match status" value="2"/>
</dbReference>
<evidence type="ECO:0000256" key="1">
    <source>
        <dbReference type="ARBA" id="ARBA00004651"/>
    </source>
</evidence>
<evidence type="ECO:0000256" key="5">
    <source>
        <dbReference type="ARBA" id="ARBA00022692"/>
    </source>
</evidence>
<feature type="transmembrane region" description="Helical" evidence="8">
    <location>
        <begin position="359"/>
        <end position="380"/>
    </location>
</feature>
<feature type="transmembrane region" description="Helical" evidence="8">
    <location>
        <begin position="386"/>
        <end position="410"/>
    </location>
</feature>
<keyword evidence="3" id="KW-1003">Cell membrane</keyword>
<evidence type="ECO:0000256" key="4">
    <source>
        <dbReference type="ARBA" id="ARBA00022519"/>
    </source>
</evidence>
<comment type="caution">
    <text evidence="9">The sequence shown here is derived from an EMBL/GenBank/DDBJ whole genome shotgun (WGS) entry which is preliminary data.</text>
</comment>
<evidence type="ECO:0000256" key="3">
    <source>
        <dbReference type="ARBA" id="ARBA00022475"/>
    </source>
</evidence>
<dbReference type="InterPro" id="IPR001036">
    <property type="entry name" value="Acrflvin-R"/>
</dbReference>
<keyword evidence="2" id="KW-0813">Transport</keyword>
<accession>A0A7Y2H3S3</accession>
<organism evidence="9 10">
    <name type="scientific">Eiseniibacteriota bacterium</name>
    <dbReference type="NCBI Taxonomy" id="2212470"/>
    <lineage>
        <taxon>Bacteria</taxon>
        <taxon>Candidatus Eiseniibacteriota</taxon>
    </lineage>
</organism>
<dbReference type="Proteomes" id="UP000547674">
    <property type="component" value="Unassembled WGS sequence"/>
</dbReference>
<dbReference type="GO" id="GO:0005886">
    <property type="term" value="C:plasma membrane"/>
    <property type="evidence" value="ECO:0007669"/>
    <property type="project" value="UniProtKB-SubCell"/>
</dbReference>
<dbReference type="FunFam" id="1.20.1640.10:FF:000001">
    <property type="entry name" value="Efflux pump membrane transporter"/>
    <property type="match status" value="1"/>
</dbReference>
<feature type="non-terminal residue" evidence="9">
    <location>
        <position position="561"/>
    </location>
</feature>
<dbReference type="SUPFAM" id="SSF82866">
    <property type="entry name" value="Multidrug efflux transporter AcrB transmembrane domain"/>
    <property type="match status" value="1"/>
</dbReference>
<feature type="transmembrane region" description="Helical" evidence="8">
    <location>
        <begin position="463"/>
        <end position="490"/>
    </location>
</feature>
<evidence type="ECO:0000256" key="6">
    <source>
        <dbReference type="ARBA" id="ARBA00022989"/>
    </source>
</evidence>
<keyword evidence="6 8" id="KW-1133">Transmembrane helix</keyword>
<dbReference type="GO" id="GO:0042910">
    <property type="term" value="F:xenobiotic transmembrane transporter activity"/>
    <property type="evidence" value="ECO:0007669"/>
    <property type="project" value="TreeGrafter"/>
</dbReference>
<reference evidence="9 10" key="1">
    <citation type="submission" date="2020-03" db="EMBL/GenBank/DDBJ databases">
        <title>Metabolic flexibility allows generalist bacteria to become dominant in a frequently disturbed ecosystem.</title>
        <authorList>
            <person name="Chen Y.-J."/>
            <person name="Leung P.M."/>
            <person name="Bay S.K."/>
            <person name="Hugenholtz P."/>
            <person name="Kessler A.J."/>
            <person name="Shelley G."/>
            <person name="Waite D.W."/>
            <person name="Cook P.L."/>
            <person name="Greening C."/>
        </authorList>
    </citation>
    <scope>NUCLEOTIDE SEQUENCE [LARGE SCALE GENOMIC DNA]</scope>
    <source>
        <strain evidence="9">SS_bin_28</strain>
    </source>
</reference>
<comment type="subcellular location">
    <subcellularLocation>
        <location evidence="1">Cell membrane</location>
        <topology evidence="1">Multi-pass membrane protein</topology>
    </subcellularLocation>
</comment>
<evidence type="ECO:0000256" key="2">
    <source>
        <dbReference type="ARBA" id="ARBA00022448"/>
    </source>
</evidence>
<dbReference type="PRINTS" id="PR00702">
    <property type="entry name" value="ACRIFLAVINRP"/>
</dbReference>
<evidence type="ECO:0000256" key="7">
    <source>
        <dbReference type="ARBA" id="ARBA00023136"/>
    </source>
</evidence>
<evidence type="ECO:0000313" key="10">
    <source>
        <dbReference type="Proteomes" id="UP000547674"/>
    </source>
</evidence>
<dbReference type="PANTHER" id="PTHR32063:SF14">
    <property type="entry name" value="BLL4319 PROTEIN"/>
    <property type="match status" value="1"/>
</dbReference>
<feature type="transmembrane region" description="Helical" evidence="8">
    <location>
        <begin position="334"/>
        <end position="352"/>
    </location>
</feature>
<gene>
    <name evidence="9" type="ORF">HKN21_16785</name>
</gene>
<dbReference type="Gene3D" id="3.30.2090.10">
    <property type="entry name" value="Multidrug efflux transporter AcrB TolC docking domain, DN and DC subdomains"/>
    <property type="match status" value="1"/>
</dbReference>
<dbReference type="Gene3D" id="3.30.70.1320">
    <property type="entry name" value="Multidrug efflux transporter AcrB pore domain like"/>
    <property type="match status" value="1"/>
</dbReference>
<dbReference type="InterPro" id="IPR027463">
    <property type="entry name" value="AcrB_DN_DC_subdom"/>
</dbReference>
<dbReference type="SUPFAM" id="SSF82714">
    <property type="entry name" value="Multidrug efflux transporter AcrB TolC docking domain, DN and DC subdomains"/>
    <property type="match status" value="1"/>
</dbReference>
<proteinExistence type="predicted"/>
<sequence>MKITDPFVRRPVLALVVNLIIIIGGIQAAQSLNVRQYPRNENSTITVTTIYVGADAELVRGFVTAPLERAIAAADGIDYIQSSSAQSVSTIQVRLKLNYDPIKALSEISSKVDQVRGDLPPEAEVPTINVESADSQFAAAYLSFSSDVLAQNEITDYLVRVVQPRLSALEGVQRAEILGARTFAMRIWLDPDRMAGLNVSPSQVRQALAANNYLAALGNTKGSLVQVDLTANTDIGSVEEFKQLVIRESGGTIIRLGDIANVVLGAEDYSTDVRFSGKTAVFVGMFPLPNANSVDVIARVRTEMEAIKAGLPSGLEAVVAYDATKYIQNAIHEVIETLRDTLIIVIIVIFLFMGSLRTVLIPVVAIPLSLIGAVFVMQLFGFTINLLTLLAIVLSVGLVVDDAIVVVENIERHIAMGKKPFQAALIGARELVGPIIAITLTLVAVYAPIGFSGGLTGSFFREFAFTLTGAIVVSAIVALTLSPMMCAALLKPGMNERGLAGRITRDFDRIRAAYGRRVDSTLNYRPAVYMVWLVLGLLTIPMFKFSAPELAPTEDQGVIFG</sequence>
<keyword evidence="5 8" id="KW-0812">Transmembrane</keyword>
<evidence type="ECO:0000313" key="9">
    <source>
        <dbReference type="EMBL" id="NNF08419.1"/>
    </source>
</evidence>
<dbReference type="Gene3D" id="1.20.1640.10">
    <property type="entry name" value="Multidrug efflux transporter AcrB transmembrane domain"/>
    <property type="match status" value="2"/>
</dbReference>
<dbReference type="PANTHER" id="PTHR32063">
    <property type="match status" value="1"/>
</dbReference>
<keyword evidence="7 8" id="KW-0472">Membrane</keyword>
<name>A0A7Y2H3S3_UNCEI</name>
<keyword evidence="4" id="KW-0997">Cell inner membrane</keyword>
<feature type="transmembrane region" description="Helical" evidence="8">
    <location>
        <begin position="526"/>
        <end position="543"/>
    </location>
</feature>
<dbReference type="Gene3D" id="3.30.70.1430">
    <property type="entry name" value="Multidrug efflux transporter AcrB pore domain"/>
    <property type="match status" value="1"/>
</dbReference>